<evidence type="ECO:0000313" key="1">
    <source>
        <dbReference type="EMBL" id="QHT38849.1"/>
    </source>
</evidence>
<dbReference type="AlphaFoldDB" id="A0A6C0FE89"/>
<accession>A0A6C0FE89</accession>
<organism evidence="1">
    <name type="scientific">viral metagenome</name>
    <dbReference type="NCBI Taxonomy" id="1070528"/>
    <lineage>
        <taxon>unclassified sequences</taxon>
        <taxon>metagenomes</taxon>
        <taxon>organismal metagenomes</taxon>
    </lineage>
</organism>
<name>A0A6C0FE89_9ZZZZ</name>
<dbReference type="EMBL" id="MN738835">
    <property type="protein sequence ID" value="QHT38849.1"/>
    <property type="molecule type" value="Genomic_DNA"/>
</dbReference>
<sequence>MTVEEWQGINRFFSKKLGGHLIVNHIYPYAYEAQPQDLLEDIESFSSEYQEVEKIYKELFTVHHFWFDIYNFLMQKTPPVGWYHNGKLVPIRDQGPEGPFINKVIKRIYRLKDATEGEIFYYRYLKISKYASAASDMDPDSEELLGVCKKFFALFTHDERVDFKENWIDRNVTPREEYLQQIKETNSNITSTIMDSFIDMADY</sequence>
<proteinExistence type="predicted"/>
<reference evidence="1" key="1">
    <citation type="journal article" date="2020" name="Nature">
        <title>Giant virus diversity and host interactions through global metagenomics.</title>
        <authorList>
            <person name="Schulz F."/>
            <person name="Roux S."/>
            <person name="Paez-Espino D."/>
            <person name="Jungbluth S."/>
            <person name="Walsh D.A."/>
            <person name="Denef V.J."/>
            <person name="McMahon K.D."/>
            <person name="Konstantinidis K.T."/>
            <person name="Eloe-Fadrosh E.A."/>
            <person name="Kyrpides N.C."/>
            <person name="Woyke T."/>
        </authorList>
    </citation>
    <scope>NUCLEOTIDE SEQUENCE</scope>
    <source>
        <strain evidence="1">GVMAG-S-ERX556106-38</strain>
    </source>
</reference>
<protein>
    <submittedName>
        <fullName evidence="1">Uncharacterized protein</fullName>
    </submittedName>
</protein>